<dbReference type="Proteomes" id="UP000762676">
    <property type="component" value="Unassembled WGS sequence"/>
</dbReference>
<evidence type="ECO:0000313" key="1">
    <source>
        <dbReference type="EMBL" id="GFR60542.1"/>
    </source>
</evidence>
<gene>
    <name evidence="1" type="ORF">ElyMa_003534100</name>
</gene>
<keyword evidence="2" id="KW-1185">Reference proteome</keyword>
<name>A0AAV4EIQ0_9GAST</name>
<evidence type="ECO:0000313" key="2">
    <source>
        <dbReference type="Proteomes" id="UP000762676"/>
    </source>
</evidence>
<accession>A0AAV4EIQ0</accession>
<reference evidence="1 2" key="1">
    <citation type="journal article" date="2021" name="Elife">
        <title>Chloroplast acquisition without the gene transfer in kleptoplastic sea slugs, Plakobranchus ocellatus.</title>
        <authorList>
            <person name="Maeda T."/>
            <person name="Takahashi S."/>
            <person name="Yoshida T."/>
            <person name="Shimamura S."/>
            <person name="Takaki Y."/>
            <person name="Nagai Y."/>
            <person name="Toyoda A."/>
            <person name="Suzuki Y."/>
            <person name="Arimoto A."/>
            <person name="Ishii H."/>
            <person name="Satoh N."/>
            <person name="Nishiyama T."/>
            <person name="Hasebe M."/>
            <person name="Maruyama T."/>
            <person name="Minagawa J."/>
            <person name="Obokata J."/>
            <person name="Shigenobu S."/>
        </authorList>
    </citation>
    <scope>NUCLEOTIDE SEQUENCE [LARGE SCALE GENOMIC DNA]</scope>
</reference>
<protein>
    <submittedName>
        <fullName evidence="1">Uncharacterized protein</fullName>
    </submittedName>
</protein>
<organism evidence="1 2">
    <name type="scientific">Elysia marginata</name>
    <dbReference type="NCBI Taxonomy" id="1093978"/>
    <lineage>
        <taxon>Eukaryota</taxon>
        <taxon>Metazoa</taxon>
        <taxon>Spiralia</taxon>
        <taxon>Lophotrochozoa</taxon>
        <taxon>Mollusca</taxon>
        <taxon>Gastropoda</taxon>
        <taxon>Heterobranchia</taxon>
        <taxon>Euthyneura</taxon>
        <taxon>Panpulmonata</taxon>
        <taxon>Sacoglossa</taxon>
        <taxon>Placobranchoidea</taxon>
        <taxon>Plakobranchidae</taxon>
        <taxon>Elysia</taxon>
    </lineage>
</organism>
<comment type="caution">
    <text evidence="1">The sequence shown here is derived from an EMBL/GenBank/DDBJ whole genome shotgun (WGS) entry which is preliminary data.</text>
</comment>
<proteinExistence type="predicted"/>
<dbReference type="EMBL" id="BMAT01007240">
    <property type="protein sequence ID" value="GFR60542.1"/>
    <property type="molecule type" value="Genomic_DNA"/>
</dbReference>
<sequence>MYHEDKPLDIMRYEAVQEDEAHSRGKSKMCDGLTGSVSQSSAVNPTLPVDVITSYAIVVGAQGLYYAVIVPLGPVEGSRENEQSVSF</sequence>
<dbReference type="AlphaFoldDB" id="A0AAV4EIQ0"/>